<evidence type="ECO:0000256" key="1">
    <source>
        <dbReference type="ARBA" id="ARBA00004127"/>
    </source>
</evidence>
<evidence type="ECO:0000313" key="7">
    <source>
        <dbReference type="EMBL" id="MDR6592909.1"/>
    </source>
</evidence>
<accession>A0ABU1PQI8</accession>
<dbReference type="RefSeq" id="WP_310304934.1">
    <property type="nucleotide sequence ID" value="NZ_BAAAXB010000001.1"/>
</dbReference>
<evidence type="ECO:0000256" key="5">
    <source>
        <dbReference type="SAM" id="Phobius"/>
    </source>
</evidence>
<feature type="transmembrane region" description="Helical" evidence="5">
    <location>
        <begin position="16"/>
        <end position="35"/>
    </location>
</feature>
<evidence type="ECO:0000259" key="6">
    <source>
        <dbReference type="Pfam" id="PF02656"/>
    </source>
</evidence>
<dbReference type="Pfam" id="PF02656">
    <property type="entry name" value="DUF202"/>
    <property type="match status" value="1"/>
</dbReference>
<keyword evidence="3 5" id="KW-1133">Transmembrane helix</keyword>
<proteinExistence type="predicted"/>
<keyword evidence="2 5" id="KW-0812">Transmembrane</keyword>
<comment type="caution">
    <text evidence="7">The sequence shown here is derived from an EMBL/GenBank/DDBJ whole genome shotgun (WGS) entry which is preliminary data.</text>
</comment>
<evidence type="ECO:0000313" key="8">
    <source>
        <dbReference type="Proteomes" id="UP001268819"/>
    </source>
</evidence>
<protein>
    <submittedName>
        <fullName evidence="7">Membrane protein</fullName>
    </submittedName>
</protein>
<name>A0ABU1PQI8_9PSEU</name>
<keyword evidence="4 5" id="KW-0472">Membrane</keyword>
<evidence type="ECO:0000256" key="3">
    <source>
        <dbReference type="ARBA" id="ARBA00022989"/>
    </source>
</evidence>
<dbReference type="InterPro" id="IPR003807">
    <property type="entry name" value="DUF202"/>
</dbReference>
<evidence type="ECO:0000256" key="4">
    <source>
        <dbReference type="ARBA" id="ARBA00023136"/>
    </source>
</evidence>
<keyword evidence="8" id="KW-1185">Reference proteome</keyword>
<reference evidence="7 8" key="1">
    <citation type="submission" date="2023-07" db="EMBL/GenBank/DDBJ databases">
        <title>Sequencing the genomes of 1000 actinobacteria strains.</title>
        <authorList>
            <person name="Klenk H.-P."/>
        </authorList>
    </citation>
    <scope>NUCLEOTIDE SEQUENCE [LARGE SCALE GENOMIC DNA]</scope>
    <source>
        <strain evidence="7 8">DSM 43749</strain>
    </source>
</reference>
<gene>
    <name evidence="7" type="ORF">J2S66_001293</name>
</gene>
<evidence type="ECO:0000256" key="2">
    <source>
        <dbReference type="ARBA" id="ARBA00022692"/>
    </source>
</evidence>
<dbReference type="Proteomes" id="UP001268819">
    <property type="component" value="Unassembled WGS sequence"/>
</dbReference>
<dbReference type="EMBL" id="JAVDSG010000001">
    <property type="protein sequence ID" value="MDR6592909.1"/>
    <property type="molecule type" value="Genomic_DNA"/>
</dbReference>
<sequence length="100" mass="10211">MAPRDLGLQPERTALAWRRTGLSLVVGSLVVVRLVDAPAGPWLGGAGLAVTGVLWVAAERRGRVLCDRAAHPGAGLLLATAALVAAVALLGVAWVLTRAS</sequence>
<feature type="domain" description="DUF202" evidence="6">
    <location>
        <begin position="7"/>
        <end position="96"/>
    </location>
</feature>
<feature type="transmembrane region" description="Helical" evidence="5">
    <location>
        <begin position="41"/>
        <end position="58"/>
    </location>
</feature>
<comment type="subcellular location">
    <subcellularLocation>
        <location evidence="1">Endomembrane system</location>
        <topology evidence="1">Multi-pass membrane protein</topology>
    </subcellularLocation>
</comment>
<organism evidence="7 8">
    <name type="scientific">Saccharothrix longispora</name>
    <dbReference type="NCBI Taxonomy" id="33920"/>
    <lineage>
        <taxon>Bacteria</taxon>
        <taxon>Bacillati</taxon>
        <taxon>Actinomycetota</taxon>
        <taxon>Actinomycetes</taxon>
        <taxon>Pseudonocardiales</taxon>
        <taxon>Pseudonocardiaceae</taxon>
        <taxon>Saccharothrix</taxon>
    </lineage>
</organism>
<feature type="transmembrane region" description="Helical" evidence="5">
    <location>
        <begin position="70"/>
        <end position="96"/>
    </location>
</feature>